<organism evidence="2 3">
    <name type="scientific">Thalictrum thalictroides</name>
    <name type="common">Rue-anemone</name>
    <name type="synonym">Anemone thalictroides</name>
    <dbReference type="NCBI Taxonomy" id="46969"/>
    <lineage>
        <taxon>Eukaryota</taxon>
        <taxon>Viridiplantae</taxon>
        <taxon>Streptophyta</taxon>
        <taxon>Embryophyta</taxon>
        <taxon>Tracheophyta</taxon>
        <taxon>Spermatophyta</taxon>
        <taxon>Magnoliopsida</taxon>
        <taxon>Ranunculales</taxon>
        <taxon>Ranunculaceae</taxon>
        <taxon>Thalictroideae</taxon>
        <taxon>Thalictrum</taxon>
    </lineage>
</organism>
<comment type="caution">
    <text evidence="2">The sequence shown here is derived from an EMBL/GenBank/DDBJ whole genome shotgun (WGS) entry which is preliminary data.</text>
</comment>
<feature type="chain" id="PRO_5029524231" evidence="1">
    <location>
        <begin position="21"/>
        <end position="69"/>
    </location>
</feature>
<evidence type="ECO:0000313" key="3">
    <source>
        <dbReference type="Proteomes" id="UP000554482"/>
    </source>
</evidence>
<feature type="signal peptide" evidence="1">
    <location>
        <begin position="1"/>
        <end position="20"/>
    </location>
</feature>
<dbReference type="EMBL" id="JABWDY010038385">
    <property type="protein sequence ID" value="KAF5179754.1"/>
    <property type="molecule type" value="Genomic_DNA"/>
</dbReference>
<keyword evidence="3" id="KW-1185">Reference proteome</keyword>
<evidence type="ECO:0000256" key="1">
    <source>
        <dbReference type="SAM" id="SignalP"/>
    </source>
</evidence>
<keyword evidence="1" id="KW-0732">Signal</keyword>
<protein>
    <submittedName>
        <fullName evidence="2">Uncharacterized protein</fullName>
    </submittedName>
</protein>
<name>A0A7J6V3X0_THATH</name>
<evidence type="ECO:0000313" key="2">
    <source>
        <dbReference type="EMBL" id="KAF5179754.1"/>
    </source>
</evidence>
<dbReference type="Proteomes" id="UP000554482">
    <property type="component" value="Unassembled WGS sequence"/>
</dbReference>
<dbReference type="AlphaFoldDB" id="A0A7J6V3X0"/>
<reference evidence="2 3" key="1">
    <citation type="submission" date="2020-06" db="EMBL/GenBank/DDBJ databases">
        <title>Transcriptomic and genomic resources for Thalictrum thalictroides and T. hernandezii: Facilitating candidate gene discovery in an emerging model plant lineage.</title>
        <authorList>
            <person name="Arias T."/>
            <person name="Riano-Pachon D.M."/>
            <person name="Di Stilio V.S."/>
        </authorList>
    </citation>
    <scope>NUCLEOTIDE SEQUENCE [LARGE SCALE GENOMIC DNA]</scope>
    <source>
        <strain evidence="3">cv. WT478/WT964</strain>
        <tissue evidence="2">Leaves</tissue>
    </source>
</reference>
<gene>
    <name evidence="2" type="ORF">FRX31_030660</name>
</gene>
<proteinExistence type="predicted"/>
<accession>A0A7J6V3X0</accession>
<sequence length="69" mass="8280">MQSFIIDLQWLAILFQPTWQHHSSVHPFNLLYIRFLVISDHLYEIHQLKVLSTQSNHLHPHSLPIVPRF</sequence>